<accession>A0A0L0G3W7</accession>
<dbReference type="EMBL" id="KQ241880">
    <property type="protein sequence ID" value="KNC82913.1"/>
    <property type="molecule type" value="Genomic_DNA"/>
</dbReference>
<protein>
    <submittedName>
        <fullName evidence="1">Uncharacterized protein</fullName>
    </submittedName>
</protein>
<dbReference type="Proteomes" id="UP000054560">
    <property type="component" value="Unassembled WGS sequence"/>
</dbReference>
<evidence type="ECO:0000313" key="2">
    <source>
        <dbReference type="Proteomes" id="UP000054560"/>
    </source>
</evidence>
<evidence type="ECO:0000313" key="1">
    <source>
        <dbReference type="EMBL" id="KNC82913.1"/>
    </source>
</evidence>
<dbReference type="RefSeq" id="XP_014156815.1">
    <property type="nucleotide sequence ID" value="XM_014301340.1"/>
</dbReference>
<dbReference type="InterPro" id="IPR029056">
    <property type="entry name" value="Ribokinase-like"/>
</dbReference>
<dbReference type="AlphaFoldDB" id="A0A0L0G3W7"/>
<dbReference type="Gene3D" id="3.40.1190.20">
    <property type="match status" value="1"/>
</dbReference>
<organism evidence="1 2">
    <name type="scientific">Sphaeroforma arctica JP610</name>
    <dbReference type="NCBI Taxonomy" id="667725"/>
    <lineage>
        <taxon>Eukaryota</taxon>
        <taxon>Ichthyosporea</taxon>
        <taxon>Ichthyophonida</taxon>
        <taxon>Sphaeroforma</taxon>
    </lineage>
</organism>
<dbReference type="GeneID" id="25905311"/>
<name>A0A0L0G3W7_9EUKA</name>
<reference evidence="1 2" key="1">
    <citation type="submission" date="2011-02" db="EMBL/GenBank/DDBJ databases">
        <title>The Genome Sequence of Sphaeroforma arctica JP610.</title>
        <authorList>
            <consortium name="The Broad Institute Genome Sequencing Platform"/>
            <person name="Russ C."/>
            <person name="Cuomo C."/>
            <person name="Young S.K."/>
            <person name="Zeng Q."/>
            <person name="Gargeya S."/>
            <person name="Alvarado L."/>
            <person name="Berlin A."/>
            <person name="Chapman S.B."/>
            <person name="Chen Z."/>
            <person name="Freedman E."/>
            <person name="Gellesch M."/>
            <person name="Goldberg J."/>
            <person name="Griggs A."/>
            <person name="Gujja S."/>
            <person name="Heilman E."/>
            <person name="Heiman D."/>
            <person name="Howarth C."/>
            <person name="Mehta T."/>
            <person name="Neiman D."/>
            <person name="Pearson M."/>
            <person name="Roberts A."/>
            <person name="Saif S."/>
            <person name="Shea T."/>
            <person name="Shenoy N."/>
            <person name="Sisk P."/>
            <person name="Stolte C."/>
            <person name="Sykes S."/>
            <person name="White J."/>
            <person name="Yandava C."/>
            <person name="Burger G."/>
            <person name="Gray M.W."/>
            <person name="Holland P.W.H."/>
            <person name="King N."/>
            <person name="Lang F.B.F."/>
            <person name="Roger A.J."/>
            <person name="Ruiz-Trillo I."/>
            <person name="Haas B."/>
            <person name="Nusbaum C."/>
            <person name="Birren B."/>
        </authorList>
    </citation>
    <scope>NUCLEOTIDE SEQUENCE [LARGE SCALE GENOMIC DNA]</scope>
    <source>
        <strain evidence="1 2">JP610</strain>
    </source>
</reference>
<gene>
    <name evidence="1" type="ORF">SARC_04807</name>
</gene>
<keyword evidence="2" id="KW-1185">Reference proteome</keyword>
<sequence>MAYFDKSGGKLDETILKVLGTLQVVLKRTIDYAKSATKEGDKFGAKNKELRLLQSKDVIEHPPKFDAECYKL</sequence>
<proteinExistence type="predicted"/>